<dbReference type="EMBL" id="PDCK01000040">
    <property type="protein sequence ID" value="PRQ50569.1"/>
    <property type="molecule type" value="Genomic_DNA"/>
</dbReference>
<organism evidence="2 3">
    <name type="scientific">Rosa chinensis</name>
    <name type="common">China rose</name>
    <dbReference type="NCBI Taxonomy" id="74649"/>
    <lineage>
        <taxon>Eukaryota</taxon>
        <taxon>Viridiplantae</taxon>
        <taxon>Streptophyta</taxon>
        <taxon>Embryophyta</taxon>
        <taxon>Tracheophyta</taxon>
        <taxon>Spermatophyta</taxon>
        <taxon>Magnoliopsida</taxon>
        <taxon>eudicotyledons</taxon>
        <taxon>Gunneridae</taxon>
        <taxon>Pentapetalae</taxon>
        <taxon>rosids</taxon>
        <taxon>fabids</taxon>
        <taxon>Rosales</taxon>
        <taxon>Rosaceae</taxon>
        <taxon>Rosoideae</taxon>
        <taxon>Rosoideae incertae sedis</taxon>
        <taxon>Rosa</taxon>
    </lineage>
</organism>
<keyword evidence="1" id="KW-0812">Transmembrane</keyword>
<comment type="caution">
    <text evidence="2">The sequence shown here is derived from an EMBL/GenBank/DDBJ whole genome shotgun (WGS) entry which is preliminary data.</text>
</comment>
<name>A0A2P6RVX0_ROSCH</name>
<keyword evidence="1" id="KW-1133">Transmembrane helix</keyword>
<evidence type="ECO:0000313" key="3">
    <source>
        <dbReference type="Proteomes" id="UP000238479"/>
    </source>
</evidence>
<feature type="transmembrane region" description="Helical" evidence="1">
    <location>
        <begin position="23"/>
        <end position="47"/>
    </location>
</feature>
<dbReference type="Gramene" id="PRQ50569">
    <property type="protein sequence ID" value="PRQ50569"/>
    <property type="gene ID" value="RchiOBHm_Chr2g0134691"/>
</dbReference>
<dbReference type="AlphaFoldDB" id="A0A2P6RVX0"/>
<reference evidence="2 3" key="1">
    <citation type="journal article" date="2018" name="Nat. Genet.">
        <title>The Rosa genome provides new insights in the design of modern roses.</title>
        <authorList>
            <person name="Bendahmane M."/>
        </authorList>
    </citation>
    <scope>NUCLEOTIDE SEQUENCE [LARGE SCALE GENOMIC DNA]</scope>
    <source>
        <strain evidence="3">cv. Old Blush</strain>
    </source>
</reference>
<accession>A0A2P6RVX0</accession>
<evidence type="ECO:0000256" key="1">
    <source>
        <dbReference type="SAM" id="Phobius"/>
    </source>
</evidence>
<keyword evidence="1" id="KW-0472">Membrane</keyword>
<protein>
    <submittedName>
        <fullName evidence="2">Uncharacterized protein</fullName>
    </submittedName>
</protein>
<evidence type="ECO:0000313" key="2">
    <source>
        <dbReference type="EMBL" id="PRQ50569.1"/>
    </source>
</evidence>
<gene>
    <name evidence="2" type="ORF">RchiOBHm_Chr2g0134691</name>
</gene>
<keyword evidence="3" id="KW-1185">Reference proteome</keyword>
<sequence length="73" mass="7989">MTVGVDGGYQVVSLATATSKLSIVTMIVLVLRCWCCSSSIVMLRFFLSISSHHFRVSDLVDFVSVYAICVVLL</sequence>
<dbReference type="Proteomes" id="UP000238479">
    <property type="component" value="Chromosome 2"/>
</dbReference>
<proteinExistence type="predicted"/>